<sequence length="322" mass="37016">MMNYRTVLRDFSPIEWGDFLMRFEINQRSYVLFSPEHGKVSCLELMYFTELDPLQLSVLLGIKVESEPMDEFIFRATCSRDRLIDYLFDVKAGGGSVKQKHVSGWKAYLMMDVAREDKVRNICQFNAETKESLLVFDNRCCAAGVRTGEKGKTIHFCWNPSIFFAIDKGGERNAPAYLLASDSPVVEAFALRKIGECFGKELQPDRQIAIHVGSTPYEALSLMACYIRSVQPAMNIRLERRGGMIVMEVVEWNPLAFSNFVSLLNVEVRNRCGIDQQNKFAPFLLQSQFRRTFLTFPDVEVFLRVFLHQYLSALNLPELHLM</sequence>
<evidence type="ECO:0000313" key="1">
    <source>
        <dbReference type="EMBL" id="KDS44302.1"/>
    </source>
</evidence>
<protein>
    <submittedName>
        <fullName evidence="1">Uncharacterized protein</fullName>
    </submittedName>
</protein>
<dbReference type="EMBL" id="JNHM01000164">
    <property type="protein sequence ID" value="KDS44302.1"/>
    <property type="molecule type" value="Genomic_DNA"/>
</dbReference>
<comment type="caution">
    <text evidence="1">The sequence shown here is derived from an EMBL/GenBank/DDBJ whole genome shotgun (WGS) entry which is preliminary data.</text>
</comment>
<gene>
    <name evidence="1" type="ORF">M099_4246</name>
</gene>
<organism evidence="1 2">
    <name type="scientific">Phocaeicola vulgatus str. 3975 RP4</name>
    <dbReference type="NCBI Taxonomy" id="1339352"/>
    <lineage>
        <taxon>Bacteria</taxon>
        <taxon>Pseudomonadati</taxon>
        <taxon>Bacteroidota</taxon>
        <taxon>Bacteroidia</taxon>
        <taxon>Bacteroidales</taxon>
        <taxon>Bacteroidaceae</taxon>
        <taxon>Phocaeicola</taxon>
    </lineage>
</organism>
<reference evidence="1 2" key="1">
    <citation type="submission" date="2014-04" db="EMBL/GenBank/DDBJ databases">
        <authorList>
            <person name="Sears C."/>
            <person name="Carroll K."/>
            <person name="Sack B.R."/>
            <person name="Qadri F."/>
            <person name="Myers L.L."/>
            <person name="Chung G.-T."/>
            <person name="Escheverria P."/>
            <person name="Fraser C.M."/>
            <person name="Sadzewicz L."/>
            <person name="Shefchek K.A."/>
            <person name="Tallon L."/>
            <person name="Das S.P."/>
            <person name="Daugherty S."/>
            <person name="Mongodin E.F."/>
        </authorList>
    </citation>
    <scope>NUCLEOTIDE SEQUENCE [LARGE SCALE GENOMIC DNA]</scope>
    <source>
        <strain evidence="1 2">3975 RP4</strain>
    </source>
</reference>
<dbReference type="AlphaFoldDB" id="A0A069S2F4"/>
<dbReference type="Proteomes" id="UP000027661">
    <property type="component" value="Unassembled WGS sequence"/>
</dbReference>
<accession>A0A069S2F4</accession>
<dbReference type="PATRIC" id="fig|1339352.3.peg.3976"/>
<proteinExistence type="predicted"/>
<name>A0A069S2F4_PHOVU</name>
<evidence type="ECO:0000313" key="2">
    <source>
        <dbReference type="Proteomes" id="UP000027661"/>
    </source>
</evidence>